<sequence length="64" mass="7218">MSVISAKKMCPISNTGTHIYEHSSFVHTLISLRKQHLTSIKSLSIKLAYHTVTDKHSHTIKETT</sequence>
<proteinExistence type="predicted"/>
<organism evidence="1">
    <name type="scientific">Arion vulgaris</name>
    <dbReference type="NCBI Taxonomy" id="1028688"/>
    <lineage>
        <taxon>Eukaryota</taxon>
        <taxon>Metazoa</taxon>
        <taxon>Spiralia</taxon>
        <taxon>Lophotrochozoa</taxon>
        <taxon>Mollusca</taxon>
        <taxon>Gastropoda</taxon>
        <taxon>Heterobranchia</taxon>
        <taxon>Euthyneura</taxon>
        <taxon>Panpulmonata</taxon>
        <taxon>Eupulmonata</taxon>
        <taxon>Stylommatophora</taxon>
        <taxon>Helicina</taxon>
        <taxon>Arionoidea</taxon>
        <taxon>Arionidae</taxon>
        <taxon>Arion</taxon>
    </lineage>
</organism>
<protein>
    <submittedName>
        <fullName evidence="1">Uncharacterized protein</fullName>
    </submittedName>
</protein>
<feature type="non-terminal residue" evidence="1">
    <location>
        <position position="64"/>
    </location>
</feature>
<dbReference type="EMBL" id="HACG01036353">
    <property type="protein sequence ID" value="CEK83218.1"/>
    <property type="molecule type" value="Transcribed_RNA"/>
</dbReference>
<name>A0A0B7AQS1_9EUPU</name>
<reference evidence="1" key="1">
    <citation type="submission" date="2014-12" db="EMBL/GenBank/DDBJ databases">
        <title>Insight into the proteome of Arion vulgaris.</title>
        <authorList>
            <person name="Aradska J."/>
            <person name="Bulat T."/>
            <person name="Smidak R."/>
            <person name="Sarate P."/>
            <person name="Gangsoo J."/>
            <person name="Sialana F."/>
            <person name="Bilban M."/>
            <person name="Lubec G."/>
        </authorList>
    </citation>
    <scope>NUCLEOTIDE SEQUENCE</scope>
    <source>
        <tissue evidence="1">Skin</tissue>
    </source>
</reference>
<evidence type="ECO:0000313" key="1">
    <source>
        <dbReference type="EMBL" id="CEK83218.1"/>
    </source>
</evidence>
<accession>A0A0B7AQS1</accession>
<gene>
    <name evidence="1" type="primary">ORF135878</name>
</gene>
<dbReference type="AlphaFoldDB" id="A0A0B7AQS1"/>